<dbReference type="InterPro" id="IPR002925">
    <property type="entry name" value="Dienelactn_hydro"/>
</dbReference>
<comment type="caution">
    <text evidence="2">The sequence shown here is derived from an EMBL/GenBank/DDBJ whole genome shotgun (WGS) entry which is preliminary data.</text>
</comment>
<dbReference type="Pfam" id="PF01738">
    <property type="entry name" value="DLH"/>
    <property type="match status" value="1"/>
</dbReference>
<dbReference type="InterPro" id="IPR051049">
    <property type="entry name" value="Dienelactone_hydrolase-like"/>
</dbReference>
<dbReference type="InterPro" id="IPR029058">
    <property type="entry name" value="AB_hydrolase_fold"/>
</dbReference>
<reference evidence="3" key="1">
    <citation type="submission" date="2015-07" db="EMBL/GenBank/DDBJ databases">
        <authorList>
            <person name="Ju K.-S."/>
            <person name="Doroghazi J.R."/>
            <person name="Metcalf W.W."/>
        </authorList>
    </citation>
    <scope>NUCLEOTIDE SEQUENCE [LARGE SCALE GENOMIC DNA]</scope>
    <source>
        <strain evidence="3">NRRL ISP-5002</strain>
    </source>
</reference>
<accession>A0A0N1JYH5</accession>
<sequence>MTGKTVEVPTPDGTADAFVACPEGGGSHPGVLFYMDAIGLRPVLHEMAERLAGHGYYVLVPNVFYRHGPAPVLEVPDLSSAEAREAFVGRVMPLVNAHTPERAVRDAAAYLDFLTARPEVRPGPVGVTGYCMGGVLAVRTAAARPGQVAAAAAFHPGPLVTDGPDSPHRLAPRITAELHVGHAAHDDSARPEILGELDRSLDAAGIRYTDEVYPDTVHGFTMSDTAAFSPSASERHWDRLLDLFGRNLSP</sequence>
<dbReference type="SUPFAM" id="SSF53474">
    <property type="entry name" value="alpha/beta-Hydrolases"/>
    <property type="match status" value="1"/>
</dbReference>
<dbReference type="PATRIC" id="fig|66876.3.peg.3278"/>
<evidence type="ECO:0000313" key="2">
    <source>
        <dbReference type="EMBL" id="KPC63703.1"/>
    </source>
</evidence>
<dbReference type="PANTHER" id="PTHR46623:SF10">
    <property type="entry name" value="CARBOXYMETHYLENEBUTENOLIDASE HOMOLOG"/>
    <property type="match status" value="1"/>
</dbReference>
<proteinExistence type="predicted"/>
<dbReference type="GO" id="GO:0016787">
    <property type="term" value="F:hydrolase activity"/>
    <property type="evidence" value="ECO:0007669"/>
    <property type="project" value="UniProtKB-KW"/>
</dbReference>
<evidence type="ECO:0000259" key="1">
    <source>
        <dbReference type="Pfam" id="PF01738"/>
    </source>
</evidence>
<organism evidence="2 3">
    <name type="scientific">Streptomyces chattanoogensis</name>
    <dbReference type="NCBI Taxonomy" id="66876"/>
    <lineage>
        <taxon>Bacteria</taxon>
        <taxon>Bacillati</taxon>
        <taxon>Actinomycetota</taxon>
        <taxon>Actinomycetes</taxon>
        <taxon>Kitasatosporales</taxon>
        <taxon>Streptomycetaceae</taxon>
        <taxon>Streptomyces</taxon>
    </lineage>
</organism>
<dbReference type="EMBL" id="LGKG01000124">
    <property type="protein sequence ID" value="KPC63703.1"/>
    <property type="molecule type" value="Genomic_DNA"/>
</dbReference>
<gene>
    <name evidence="2" type="ORF">ADL29_14880</name>
</gene>
<dbReference type="Proteomes" id="UP000037982">
    <property type="component" value="Unassembled WGS sequence"/>
</dbReference>
<dbReference type="AlphaFoldDB" id="A0A0N1JYH5"/>
<keyword evidence="3" id="KW-1185">Reference proteome</keyword>
<keyword evidence="2" id="KW-0378">Hydrolase</keyword>
<dbReference type="RefSeq" id="WP_053924136.1">
    <property type="nucleotide sequence ID" value="NZ_LGKG01000124.1"/>
</dbReference>
<dbReference type="PANTHER" id="PTHR46623">
    <property type="entry name" value="CARBOXYMETHYLENEBUTENOLIDASE-RELATED"/>
    <property type="match status" value="1"/>
</dbReference>
<dbReference type="Gene3D" id="3.40.50.1820">
    <property type="entry name" value="alpha/beta hydrolase"/>
    <property type="match status" value="1"/>
</dbReference>
<name>A0A0N1JYH5_9ACTN</name>
<evidence type="ECO:0000313" key="3">
    <source>
        <dbReference type="Proteomes" id="UP000037982"/>
    </source>
</evidence>
<feature type="domain" description="Dienelactone hydrolase" evidence="1">
    <location>
        <begin position="16"/>
        <end position="246"/>
    </location>
</feature>
<protein>
    <submittedName>
        <fullName evidence="2">Dienelactone hydrolase</fullName>
    </submittedName>
</protein>